<dbReference type="KEGG" id="bteq:G4P54_17390"/>
<evidence type="ECO:0000256" key="3">
    <source>
        <dbReference type="RuleBase" id="RU004508"/>
    </source>
</evidence>
<feature type="modified residue" description="N6-(pyridoxal phosphate)lysine" evidence="2">
    <location>
        <position position="188"/>
    </location>
</feature>
<dbReference type="InterPro" id="IPR015424">
    <property type="entry name" value="PyrdxlP-dep_Trfase"/>
</dbReference>
<comment type="similarity">
    <text evidence="3">Belongs to the DegT/DnrJ/EryC1 family.</text>
</comment>
<name>A0A6H0WNA7_9BACI</name>
<evidence type="ECO:0000256" key="1">
    <source>
        <dbReference type="PIRSR" id="PIRSR000390-1"/>
    </source>
</evidence>
<dbReference type="PIRSF" id="PIRSF000390">
    <property type="entry name" value="PLP_StrS"/>
    <property type="match status" value="1"/>
</dbReference>
<dbReference type="Proteomes" id="UP000501914">
    <property type="component" value="Chromosome"/>
</dbReference>
<dbReference type="Gene3D" id="3.90.1150.10">
    <property type="entry name" value="Aspartate Aminotransferase, domain 1"/>
    <property type="match status" value="1"/>
</dbReference>
<dbReference type="PANTHER" id="PTHR30244">
    <property type="entry name" value="TRANSAMINASE"/>
    <property type="match status" value="1"/>
</dbReference>
<keyword evidence="5" id="KW-1185">Reference proteome</keyword>
<dbReference type="InterPro" id="IPR015422">
    <property type="entry name" value="PyrdxlP-dep_Trfase_small"/>
</dbReference>
<dbReference type="GO" id="GO:0000271">
    <property type="term" value="P:polysaccharide biosynthetic process"/>
    <property type="evidence" value="ECO:0007669"/>
    <property type="project" value="TreeGrafter"/>
</dbReference>
<feature type="active site" description="Proton acceptor" evidence="1">
    <location>
        <position position="188"/>
    </location>
</feature>
<sequence length="414" mass="46569">MKDKNKNFHYPENPKQIKFPIYAGQLSGRNLFPAVTHFISAKRTTLAEKLEKRYGKGIELTSSGSAALVLALAFSGAGPGKEVIFSSFSCPNVIDAVLQSGASPVFANLDDDLSLSFEDVKNKVSERTCAVILTHVYGRKENMKLIEWAKEKRIRVIDDAAQAMFTKQAGTFAGGLGDFGILSFGPSKPLSSIGGGALIARKEVLEKNGRLPMEQRKQVNADYYAYMRQQRIQVLMRSRTLSFLLRKMGVQTSMKTSKLEVLPKTPATVPLLRMHPVRQAMIEYQLSKMERLVKDSSRNLETAKCIFAQAEELYGIKMIQPQEGESLNYLTIVFPHEGQRYDCSAYLAAKGIQTCWNYLPLHLIPLYQPYSRQEDEHSLWKRVLSLPFKPPLGTEQVKYIAETVLAYAEQKNKK</sequence>
<proteinExistence type="inferred from homology"/>
<dbReference type="Gene3D" id="3.40.640.10">
    <property type="entry name" value="Type I PLP-dependent aspartate aminotransferase-like (Major domain)"/>
    <property type="match status" value="1"/>
</dbReference>
<gene>
    <name evidence="4" type="ORF">G4P54_17390</name>
</gene>
<dbReference type="Pfam" id="PF01041">
    <property type="entry name" value="DegT_DnrJ_EryC1"/>
    <property type="match status" value="1"/>
</dbReference>
<dbReference type="InterPro" id="IPR000653">
    <property type="entry name" value="DegT/StrS_aminotransferase"/>
</dbReference>
<evidence type="ECO:0000313" key="5">
    <source>
        <dbReference type="Proteomes" id="UP000501914"/>
    </source>
</evidence>
<keyword evidence="4" id="KW-0808">Transferase</keyword>
<evidence type="ECO:0000313" key="4">
    <source>
        <dbReference type="EMBL" id="QIW81429.1"/>
    </source>
</evidence>
<dbReference type="PANTHER" id="PTHR30244:SF34">
    <property type="entry name" value="DTDP-4-AMINO-4,6-DIDEOXYGALACTOSE TRANSAMINASE"/>
    <property type="match status" value="1"/>
</dbReference>
<organism evidence="4 5">
    <name type="scientific">Bacillus tequilensis</name>
    <dbReference type="NCBI Taxonomy" id="227866"/>
    <lineage>
        <taxon>Bacteria</taxon>
        <taxon>Bacillati</taxon>
        <taxon>Bacillota</taxon>
        <taxon>Bacilli</taxon>
        <taxon>Bacillales</taxon>
        <taxon>Bacillaceae</taxon>
        <taxon>Bacillus</taxon>
    </lineage>
</organism>
<keyword evidence="4" id="KW-0032">Aminotransferase</keyword>
<dbReference type="RefSeq" id="WP_167873358.1">
    <property type="nucleotide sequence ID" value="NZ_CP048852.1"/>
</dbReference>
<keyword evidence="2 3" id="KW-0663">Pyridoxal phosphate</keyword>
<dbReference type="GO" id="GO:0030170">
    <property type="term" value="F:pyridoxal phosphate binding"/>
    <property type="evidence" value="ECO:0007669"/>
    <property type="project" value="TreeGrafter"/>
</dbReference>
<dbReference type="SUPFAM" id="SSF53383">
    <property type="entry name" value="PLP-dependent transferases"/>
    <property type="match status" value="1"/>
</dbReference>
<evidence type="ECO:0000256" key="2">
    <source>
        <dbReference type="PIRSR" id="PIRSR000390-2"/>
    </source>
</evidence>
<reference evidence="4 5" key="1">
    <citation type="submission" date="2020-02" db="EMBL/GenBank/DDBJ databases">
        <title>Genome sequencing, annotation and comparative genomic analysis of Bacillus tequilensis EA-CB0015, an effective biological control agent against Pseudocercospora fijiensis in banana plants.</title>
        <authorList>
            <person name="Cuellar-Gaviria T.Z."/>
            <person name="Ju K.-S."/>
            <person name="Villegas-Escobar V."/>
        </authorList>
    </citation>
    <scope>NUCLEOTIDE SEQUENCE [LARGE SCALE GENOMIC DNA]</scope>
    <source>
        <strain evidence="4 5">EA-CB0015</strain>
    </source>
</reference>
<dbReference type="EMBL" id="CP048852">
    <property type="protein sequence ID" value="QIW81429.1"/>
    <property type="molecule type" value="Genomic_DNA"/>
</dbReference>
<protein>
    <submittedName>
        <fullName evidence="4">Aminotransferase class V-fold PLP-dependent enzyme</fullName>
    </submittedName>
</protein>
<accession>A0A6H0WNA7</accession>
<dbReference type="InterPro" id="IPR015421">
    <property type="entry name" value="PyrdxlP-dep_Trfase_major"/>
</dbReference>
<dbReference type="AlphaFoldDB" id="A0A6H0WNA7"/>
<dbReference type="GO" id="GO:0008483">
    <property type="term" value="F:transaminase activity"/>
    <property type="evidence" value="ECO:0007669"/>
    <property type="project" value="UniProtKB-KW"/>
</dbReference>